<feature type="region of interest" description="Disordered" evidence="1">
    <location>
        <begin position="56"/>
        <end position="106"/>
    </location>
</feature>
<dbReference type="EMBL" id="JAGKQM010000002">
    <property type="protein sequence ID" value="KAH0939891.1"/>
    <property type="molecule type" value="Genomic_DNA"/>
</dbReference>
<evidence type="ECO:0000313" key="3">
    <source>
        <dbReference type="Proteomes" id="UP000824890"/>
    </source>
</evidence>
<gene>
    <name evidence="2" type="ORF">HID58_007352</name>
</gene>
<dbReference type="PANTHER" id="PTHR31016:SF22">
    <property type="entry name" value="RRNA BIOGENESIS PROTEIN RRP36-LIKE"/>
    <property type="match status" value="1"/>
</dbReference>
<name>A0ABQ8EGX4_BRANA</name>
<accession>A0ABQ8EGX4</accession>
<sequence>MSSSSFPTSSASSSSAASSLAAKAIRASLVHRDSSLFSAYSSPPVPTPPKVFLASKAKALLDKEDPPQHLPQSPTTRMDHNNMPSSAASGTKVEAGRKTENPSLQRSLDAITSSFNYIGTAVEASFWFCYGDAYCRDHSRNTLED</sequence>
<comment type="caution">
    <text evidence="2">The sequence shown here is derived from an EMBL/GenBank/DDBJ whole genome shotgun (WGS) entry which is preliminary data.</text>
</comment>
<dbReference type="PANTHER" id="PTHR31016">
    <property type="entry name" value="OS04G0228100 PROTEIN"/>
    <property type="match status" value="1"/>
</dbReference>
<evidence type="ECO:0000313" key="2">
    <source>
        <dbReference type="EMBL" id="KAH0939891.1"/>
    </source>
</evidence>
<evidence type="ECO:0000256" key="1">
    <source>
        <dbReference type="SAM" id="MobiDB-lite"/>
    </source>
</evidence>
<dbReference type="Proteomes" id="UP000824890">
    <property type="component" value="Unassembled WGS sequence"/>
</dbReference>
<feature type="compositionally biased region" description="Polar residues" evidence="1">
    <location>
        <begin position="70"/>
        <end position="89"/>
    </location>
</feature>
<keyword evidence="3" id="KW-1185">Reference proteome</keyword>
<protein>
    <submittedName>
        <fullName evidence="2">Uncharacterized protein</fullName>
    </submittedName>
</protein>
<organism evidence="2 3">
    <name type="scientific">Brassica napus</name>
    <name type="common">Rape</name>
    <dbReference type="NCBI Taxonomy" id="3708"/>
    <lineage>
        <taxon>Eukaryota</taxon>
        <taxon>Viridiplantae</taxon>
        <taxon>Streptophyta</taxon>
        <taxon>Embryophyta</taxon>
        <taxon>Tracheophyta</taxon>
        <taxon>Spermatophyta</taxon>
        <taxon>Magnoliopsida</taxon>
        <taxon>eudicotyledons</taxon>
        <taxon>Gunneridae</taxon>
        <taxon>Pentapetalae</taxon>
        <taxon>rosids</taxon>
        <taxon>malvids</taxon>
        <taxon>Brassicales</taxon>
        <taxon>Brassicaceae</taxon>
        <taxon>Brassiceae</taxon>
        <taxon>Brassica</taxon>
    </lineage>
</organism>
<reference evidence="2 3" key="1">
    <citation type="submission" date="2021-05" db="EMBL/GenBank/DDBJ databases">
        <title>Genome Assembly of Synthetic Allotetraploid Brassica napus Reveals Homoeologous Exchanges between Subgenomes.</title>
        <authorList>
            <person name="Davis J.T."/>
        </authorList>
    </citation>
    <scope>NUCLEOTIDE SEQUENCE [LARGE SCALE GENOMIC DNA]</scope>
    <source>
        <strain evidence="3">cv. Da-Ae</strain>
        <tissue evidence="2">Seedling</tissue>
    </source>
</reference>
<proteinExistence type="predicted"/>